<dbReference type="AlphaFoldDB" id="A0A2A2TM05"/>
<organism evidence="1 2">
    <name type="scientific">Brunnivagina elsteri CCALA 953</name>
    <dbReference type="NCBI Taxonomy" id="987040"/>
    <lineage>
        <taxon>Bacteria</taxon>
        <taxon>Bacillati</taxon>
        <taxon>Cyanobacteriota</taxon>
        <taxon>Cyanophyceae</taxon>
        <taxon>Nostocales</taxon>
        <taxon>Calotrichaceae</taxon>
        <taxon>Brunnivagina</taxon>
    </lineage>
</organism>
<protein>
    <submittedName>
        <fullName evidence="1">ADP-ribose pyrophosphatase</fullName>
    </submittedName>
</protein>
<proteinExistence type="predicted"/>
<gene>
    <name evidence="1" type="ORF">CK510_06660</name>
</gene>
<dbReference type="InterPro" id="IPR035223">
    <property type="entry name" value="DUF5335"/>
</dbReference>
<dbReference type="Pfam" id="PF17269">
    <property type="entry name" value="DUF5335"/>
    <property type="match status" value="1"/>
</dbReference>
<sequence length="117" mass="12762">MVSKIELSKSLPRERWGEFFDQFSDGNRGRQISIESISLELGDETLIQNAPLLAIVYDRPGKGNDLVIEVGKDEVTYAHAINAPTEVLTGQNSTGQMIALCISDATGTKTLIKLQPS</sequence>
<evidence type="ECO:0000313" key="2">
    <source>
        <dbReference type="Proteomes" id="UP000218238"/>
    </source>
</evidence>
<dbReference type="Proteomes" id="UP000218238">
    <property type="component" value="Unassembled WGS sequence"/>
</dbReference>
<reference evidence="1 2" key="1">
    <citation type="submission" date="2017-08" db="EMBL/GenBank/DDBJ databases">
        <title>Draft genome sequence of filamentous cyanobacterium Calothrix elsteri CCALA 953.</title>
        <authorList>
            <person name="Gagunashvili A.N."/>
            <person name="Elster J."/>
            <person name="Andresson O.S."/>
        </authorList>
    </citation>
    <scope>NUCLEOTIDE SEQUENCE [LARGE SCALE GENOMIC DNA]</scope>
    <source>
        <strain evidence="1 2">CCALA 953</strain>
    </source>
</reference>
<dbReference type="EMBL" id="NTFS01000048">
    <property type="protein sequence ID" value="PAX59533.1"/>
    <property type="molecule type" value="Genomic_DNA"/>
</dbReference>
<dbReference type="OrthoDB" id="573145at2"/>
<keyword evidence="2" id="KW-1185">Reference proteome</keyword>
<name>A0A2A2TM05_9CYAN</name>
<comment type="caution">
    <text evidence="1">The sequence shown here is derived from an EMBL/GenBank/DDBJ whole genome shotgun (WGS) entry which is preliminary data.</text>
</comment>
<evidence type="ECO:0000313" key="1">
    <source>
        <dbReference type="EMBL" id="PAX59533.1"/>
    </source>
</evidence>
<accession>A0A2A2TM05</accession>